<proteinExistence type="predicted"/>
<evidence type="ECO:0000313" key="1">
    <source>
        <dbReference type="EMBL" id="KAL3087366.1"/>
    </source>
</evidence>
<reference evidence="1 3" key="1">
    <citation type="submission" date="2024-10" db="EMBL/GenBank/DDBJ databases">
        <authorList>
            <person name="Kim D."/>
        </authorList>
    </citation>
    <scope>NUCLEOTIDE SEQUENCE [LARGE SCALE GENOMIC DNA]</scope>
    <source>
        <strain evidence="1">Taebaek</strain>
    </source>
</reference>
<evidence type="ECO:0000313" key="3">
    <source>
        <dbReference type="Proteomes" id="UP001620645"/>
    </source>
</evidence>
<dbReference type="EMBL" id="JBICCN010000181">
    <property type="protein sequence ID" value="KAL3087366.1"/>
    <property type="molecule type" value="Genomic_DNA"/>
</dbReference>
<dbReference type="AlphaFoldDB" id="A0ABD2J9S5"/>
<dbReference type="Proteomes" id="UP001620645">
    <property type="component" value="Unassembled WGS sequence"/>
</dbReference>
<accession>A0ABD2J9S5</accession>
<sequence length="248" mass="27996">MAQKRSRSFVDDENDIISSLGPEELAKIAQMVAEILKPTIESTIKTMVKEILAQTQSNFSQSAPSLANSTHTPLAWGCPPPFAMDPCFLVKYTNFGITNQQMMVDKSKSAVLEKLPEAAEADDNDFIKGIVQDCGLGDKLDTVKEIHRHPKNKKMSDNNSSKERIIKIPFVDTKSRDQFLKKFPLIKRQKSLPSNVFVRRDMCPPELDLLYSLRRQAYALNQSSGLFEYVVADLAIKKLPNPRPLRTR</sequence>
<keyword evidence="3" id="KW-1185">Reference proteome</keyword>
<dbReference type="PANTHER" id="PTHR21459">
    <property type="entry name" value="PROTEIN CBG08968"/>
    <property type="match status" value="1"/>
</dbReference>
<protein>
    <submittedName>
        <fullName evidence="1">Uncharacterized protein</fullName>
    </submittedName>
</protein>
<organism evidence="1 3">
    <name type="scientific">Heterodera schachtii</name>
    <name type="common">Sugarbeet cyst nematode worm</name>
    <name type="synonym">Tylenchus schachtii</name>
    <dbReference type="NCBI Taxonomy" id="97005"/>
    <lineage>
        <taxon>Eukaryota</taxon>
        <taxon>Metazoa</taxon>
        <taxon>Ecdysozoa</taxon>
        <taxon>Nematoda</taxon>
        <taxon>Chromadorea</taxon>
        <taxon>Rhabditida</taxon>
        <taxon>Tylenchina</taxon>
        <taxon>Tylenchomorpha</taxon>
        <taxon>Tylenchoidea</taxon>
        <taxon>Heteroderidae</taxon>
        <taxon>Heteroderinae</taxon>
        <taxon>Heterodera</taxon>
    </lineage>
</organism>
<comment type="caution">
    <text evidence="1">The sequence shown here is derived from an EMBL/GenBank/DDBJ whole genome shotgun (WGS) entry which is preliminary data.</text>
</comment>
<dbReference type="EMBL" id="JBICCN010000181">
    <property type="protein sequence ID" value="KAL3087367.1"/>
    <property type="molecule type" value="Genomic_DNA"/>
</dbReference>
<evidence type="ECO:0000313" key="2">
    <source>
        <dbReference type="EMBL" id="KAL3087367.1"/>
    </source>
</evidence>
<dbReference type="PANTHER" id="PTHR21459:SF2">
    <property type="entry name" value="PROTEIN CBG08968"/>
    <property type="match status" value="1"/>
</dbReference>
<gene>
    <name evidence="1" type="ORF">niasHS_008066</name>
    <name evidence="2" type="ORF">niasHS_008067</name>
</gene>
<name>A0ABD2J9S5_HETSC</name>